<dbReference type="InterPro" id="IPR050498">
    <property type="entry name" value="Ycf3"/>
</dbReference>
<evidence type="ECO:0000313" key="5">
    <source>
        <dbReference type="Proteomes" id="UP000667802"/>
    </source>
</evidence>
<accession>A0AAP5MB96</accession>
<keyword evidence="1" id="KW-0677">Repeat</keyword>
<dbReference type="SUPFAM" id="SSF48452">
    <property type="entry name" value="TPR-like"/>
    <property type="match status" value="1"/>
</dbReference>
<protein>
    <submittedName>
        <fullName evidence="4">Tetratricopeptide repeat protein</fullName>
    </submittedName>
</protein>
<dbReference type="PANTHER" id="PTHR44858:SF1">
    <property type="entry name" value="UDP-N-ACETYLGLUCOSAMINE--PEPTIDE N-ACETYLGLUCOSAMINYLTRANSFERASE SPINDLY-RELATED"/>
    <property type="match status" value="1"/>
</dbReference>
<comment type="caution">
    <text evidence="4">The sequence shown here is derived from an EMBL/GenBank/DDBJ whole genome shotgun (WGS) entry which is preliminary data.</text>
</comment>
<keyword evidence="5" id="KW-1185">Reference proteome</keyword>
<reference evidence="5" key="1">
    <citation type="journal article" date="2021" name="Science">
        <title>Hunting the eagle killer: A cyanobacterial neurotoxin causes vacuolar myelinopathy.</title>
        <authorList>
            <person name="Breinlinger S."/>
            <person name="Phillips T.J."/>
            <person name="Haram B.N."/>
            <person name="Mares J."/>
            <person name="Martinez Yerena J.A."/>
            <person name="Hrouzek P."/>
            <person name="Sobotka R."/>
            <person name="Henderson W.M."/>
            <person name="Schmieder P."/>
            <person name="Williams S.M."/>
            <person name="Lauderdale J.D."/>
            <person name="Wilde H.D."/>
            <person name="Gerrin W."/>
            <person name="Kust A."/>
            <person name="Washington J.W."/>
            <person name="Wagner C."/>
            <person name="Geier B."/>
            <person name="Liebeke M."/>
            <person name="Enke H."/>
            <person name="Niedermeyer T.H.J."/>
            <person name="Wilde S.B."/>
        </authorList>
    </citation>
    <scope>NUCLEOTIDE SEQUENCE [LARGE SCALE GENOMIC DNA]</scope>
    <source>
        <strain evidence="5">Thurmond2011</strain>
    </source>
</reference>
<evidence type="ECO:0000256" key="3">
    <source>
        <dbReference type="PROSITE-ProRule" id="PRU00339"/>
    </source>
</evidence>
<dbReference type="InterPro" id="IPR011990">
    <property type="entry name" value="TPR-like_helical_dom_sf"/>
</dbReference>
<evidence type="ECO:0000313" key="4">
    <source>
        <dbReference type="EMBL" id="MDR9897692.1"/>
    </source>
</evidence>
<dbReference type="SMART" id="SM00028">
    <property type="entry name" value="TPR"/>
    <property type="match status" value="2"/>
</dbReference>
<dbReference type="PROSITE" id="PS50005">
    <property type="entry name" value="TPR"/>
    <property type="match status" value="2"/>
</dbReference>
<keyword evidence="2 3" id="KW-0802">TPR repeat</keyword>
<dbReference type="GO" id="GO:0046813">
    <property type="term" value="P:receptor-mediated virion attachment to host cell"/>
    <property type="evidence" value="ECO:0007669"/>
    <property type="project" value="TreeGrafter"/>
</dbReference>
<organism evidence="4 5">
    <name type="scientific">Aetokthonos hydrillicola Thurmond2011</name>
    <dbReference type="NCBI Taxonomy" id="2712845"/>
    <lineage>
        <taxon>Bacteria</taxon>
        <taxon>Bacillati</taxon>
        <taxon>Cyanobacteriota</taxon>
        <taxon>Cyanophyceae</taxon>
        <taxon>Nostocales</taxon>
        <taxon>Hapalosiphonaceae</taxon>
        <taxon>Aetokthonos</taxon>
    </lineage>
</organism>
<name>A0AAP5MB96_9CYAN</name>
<sequence>MKFIYLAIMTFTIATPLRENVFPAYTHYLKSKRNSERSQEMIQVKKQKAQAISLQQDQSLLFLSLGNSDFGSGKFVAAVTDYTHALEVNPNNAAAYYNRGEVRSKLGDKKGAIADLKKALDIFKSQGEQDNYQDALNHLKQLQNS</sequence>
<dbReference type="GO" id="GO:0009279">
    <property type="term" value="C:cell outer membrane"/>
    <property type="evidence" value="ECO:0007669"/>
    <property type="project" value="TreeGrafter"/>
</dbReference>
<proteinExistence type="predicted"/>
<dbReference type="PANTHER" id="PTHR44858">
    <property type="entry name" value="TETRATRICOPEPTIDE REPEAT PROTEIN 6"/>
    <property type="match status" value="1"/>
</dbReference>
<dbReference type="EMBL" id="JAALHA020000014">
    <property type="protein sequence ID" value="MDR9897692.1"/>
    <property type="molecule type" value="Genomic_DNA"/>
</dbReference>
<evidence type="ECO:0000256" key="2">
    <source>
        <dbReference type="ARBA" id="ARBA00022803"/>
    </source>
</evidence>
<feature type="repeat" description="TPR" evidence="3">
    <location>
        <begin position="59"/>
        <end position="92"/>
    </location>
</feature>
<dbReference type="InterPro" id="IPR019734">
    <property type="entry name" value="TPR_rpt"/>
</dbReference>
<dbReference type="Proteomes" id="UP000667802">
    <property type="component" value="Unassembled WGS sequence"/>
</dbReference>
<feature type="repeat" description="TPR" evidence="3">
    <location>
        <begin position="93"/>
        <end position="126"/>
    </location>
</feature>
<gene>
    <name evidence="4" type="ORF">G7B40_024440</name>
</gene>
<dbReference type="Gene3D" id="1.25.40.10">
    <property type="entry name" value="Tetratricopeptide repeat domain"/>
    <property type="match status" value="1"/>
</dbReference>
<dbReference type="Pfam" id="PF13414">
    <property type="entry name" value="TPR_11"/>
    <property type="match status" value="1"/>
</dbReference>
<dbReference type="RefSeq" id="WP_208348856.1">
    <property type="nucleotide sequence ID" value="NZ_JAALHA020000014.1"/>
</dbReference>
<evidence type="ECO:0000256" key="1">
    <source>
        <dbReference type="ARBA" id="ARBA00022737"/>
    </source>
</evidence>
<dbReference type="AlphaFoldDB" id="A0AAP5MB96"/>